<reference evidence="10" key="1">
    <citation type="journal article" date="2019" name="Int. J. Syst. Evol. Microbiol.">
        <title>The Global Catalogue of Microorganisms (GCM) 10K type strain sequencing project: providing services to taxonomists for standard genome sequencing and annotation.</title>
        <authorList>
            <consortium name="The Broad Institute Genomics Platform"/>
            <consortium name="The Broad Institute Genome Sequencing Center for Infectious Disease"/>
            <person name="Wu L."/>
            <person name="Ma J."/>
        </authorList>
    </citation>
    <scope>NUCLEOTIDE SEQUENCE [LARGE SCALE GENOMIC DNA]</scope>
    <source>
        <strain evidence="10">CGMCC 1.10188</strain>
    </source>
</reference>
<gene>
    <name evidence="9" type="ORF">GCM10011505_13580</name>
</gene>
<keyword evidence="5 7" id="KW-1133">Transmembrane helix</keyword>
<dbReference type="Pfam" id="PF00528">
    <property type="entry name" value="BPD_transp_1"/>
    <property type="match status" value="1"/>
</dbReference>
<name>A0ABQ1IDU1_9PROT</name>
<evidence type="ECO:0000256" key="3">
    <source>
        <dbReference type="ARBA" id="ARBA00022475"/>
    </source>
</evidence>
<feature type="domain" description="ABC transmembrane type-1" evidence="8">
    <location>
        <begin position="111"/>
        <end position="300"/>
    </location>
</feature>
<feature type="transmembrane region" description="Helical" evidence="7">
    <location>
        <begin position="278"/>
        <end position="299"/>
    </location>
</feature>
<evidence type="ECO:0000256" key="4">
    <source>
        <dbReference type="ARBA" id="ARBA00022692"/>
    </source>
</evidence>
<dbReference type="EMBL" id="BMDZ01000010">
    <property type="protein sequence ID" value="GGB33378.1"/>
    <property type="molecule type" value="Genomic_DNA"/>
</dbReference>
<dbReference type="RefSeq" id="WP_188576048.1">
    <property type="nucleotide sequence ID" value="NZ_BMDZ01000010.1"/>
</dbReference>
<dbReference type="Proteomes" id="UP000603352">
    <property type="component" value="Unassembled WGS sequence"/>
</dbReference>
<keyword evidence="4 7" id="KW-0812">Transmembrane</keyword>
<organism evidence="9 10">
    <name type="scientific">Tistrella bauzanensis</name>
    <dbReference type="NCBI Taxonomy" id="657419"/>
    <lineage>
        <taxon>Bacteria</taxon>
        <taxon>Pseudomonadati</taxon>
        <taxon>Pseudomonadota</taxon>
        <taxon>Alphaproteobacteria</taxon>
        <taxon>Geminicoccales</taxon>
        <taxon>Geminicoccaceae</taxon>
        <taxon>Tistrella</taxon>
    </lineage>
</organism>
<protein>
    <submittedName>
        <fullName evidence="9">ABC transporter permease</fullName>
    </submittedName>
</protein>
<dbReference type="CDD" id="cd06261">
    <property type="entry name" value="TM_PBP2"/>
    <property type="match status" value="1"/>
</dbReference>
<dbReference type="SUPFAM" id="SSF161098">
    <property type="entry name" value="MetI-like"/>
    <property type="match status" value="1"/>
</dbReference>
<feature type="transmembrane region" description="Helical" evidence="7">
    <location>
        <begin position="233"/>
        <end position="252"/>
    </location>
</feature>
<keyword evidence="6 7" id="KW-0472">Membrane</keyword>
<evidence type="ECO:0000259" key="8">
    <source>
        <dbReference type="PROSITE" id="PS50928"/>
    </source>
</evidence>
<dbReference type="PANTHER" id="PTHR30151:SF0">
    <property type="entry name" value="ABC TRANSPORTER PERMEASE PROTEIN MJ0413-RELATED"/>
    <property type="match status" value="1"/>
</dbReference>
<sequence>MTDLGITLPGTGRRRLWRAAADRSANIVPVLTVAALVIAIWYLGAFILNSPQAIEQLNRQGIASPTTSQVLTEAFGQRRPVLPTPDQVLVEIVTSSTERPVGNVRNLLTHAIATAQSTLAGFVLGTILGMTLAIGMAALRPLERGVLPWIVASQTVPILAIAPMVVVVLGNLGFTGLLPKAVISMYLCFFPVAIGMTKGLRSADPLHMDLMHSYDASPLQVFLKLRLPTSLPYLFASLKVAIAAALVGAIVGELPTGGQAGLGTRLLAGSYYGQTTQIWAALIAASVLSALLVQAVALVERIAIGRSGGVR</sequence>
<keyword evidence="3" id="KW-1003">Cell membrane</keyword>
<feature type="transmembrane region" description="Helical" evidence="7">
    <location>
        <begin position="146"/>
        <end position="169"/>
    </location>
</feature>
<comment type="subcellular location">
    <subcellularLocation>
        <location evidence="1 7">Cell membrane</location>
        <topology evidence="1 7">Multi-pass membrane protein</topology>
    </subcellularLocation>
</comment>
<accession>A0ABQ1IDU1</accession>
<dbReference type="PANTHER" id="PTHR30151">
    <property type="entry name" value="ALKANE SULFONATE ABC TRANSPORTER-RELATED, MEMBRANE SUBUNIT"/>
    <property type="match status" value="1"/>
</dbReference>
<evidence type="ECO:0000256" key="5">
    <source>
        <dbReference type="ARBA" id="ARBA00022989"/>
    </source>
</evidence>
<keyword evidence="2 7" id="KW-0813">Transport</keyword>
<feature type="transmembrane region" description="Helical" evidence="7">
    <location>
        <begin position="24"/>
        <end position="48"/>
    </location>
</feature>
<evidence type="ECO:0000313" key="10">
    <source>
        <dbReference type="Proteomes" id="UP000603352"/>
    </source>
</evidence>
<dbReference type="InterPro" id="IPR000515">
    <property type="entry name" value="MetI-like"/>
</dbReference>
<keyword evidence="10" id="KW-1185">Reference proteome</keyword>
<feature type="transmembrane region" description="Helical" evidence="7">
    <location>
        <begin position="119"/>
        <end position="139"/>
    </location>
</feature>
<evidence type="ECO:0000256" key="6">
    <source>
        <dbReference type="ARBA" id="ARBA00023136"/>
    </source>
</evidence>
<dbReference type="InterPro" id="IPR035906">
    <property type="entry name" value="MetI-like_sf"/>
</dbReference>
<evidence type="ECO:0000313" key="9">
    <source>
        <dbReference type="EMBL" id="GGB33378.1"/>
    </source>
</evidence>
<proteinExistence type="inferred from homology"/>
<dbReference type="PROSITE" id="PS50928">
    <property type="entry name" value="ABC_TM1"/>
    <property type="match status" value="1"/>
</dbReference>
<evidence type="ECO:0000256" key="7">
    <source>
        <dbReference type="RuleBase" id="RU363032"/>
    </source>
</evidence>
<evidence type="ECO:0000256" key="1">
    <source>
        <dbReference type="ARBA" id="ARBA00004651"/>
    </source>
</evidence>
<dbReference type="Gene3D" id="1.10.3720.10">
    <property type="entry name" value="MetI-like"/>
    <property type="match status" value="1"/>
</dbReference>
<comment type="similarity">
    <text evidence="7">Belongs to the binding-protein-dependent transport system permease family.</text>
</comment>
<comment type="caution">
    <text evidence="9">The sequence shown here is derived from an EMBL/GenBank/DDBJ whole genome shotgun (WGS) entry which is preliminary data.</text>
</comment>
<evidence type="ECO:0000256" key="2">
    <source>
        <dbReference type="ARBA" id="ARBA00022448"/>
    </source>
</evidence>